<name>A0A2H6KGS7_9APIC</name>
<keyword evidence="1" id="KW-0863">Zinc-finger</keyword>
<keyword evidence="1" id="KW-0479">Metal-binding</keyword>
<dbReference type="OrthoDB" id="1711136at2759"/>
<dbReference type="GO" id="GO:0008270">
    <property type="term" value="F:zinc ion binding"/>
    <property type="evidence" value="ECO:0007669"/>
    <property type="project" value="UniProtKB-KW"/>
</dbReference>
<keyword evidence="1" id="KW-0862">Zinc</keyword>
<dbReference type="GO" id="GO:0061630">
    <property type="term" value="F:ubiquitin protein ligase activity"/>
    <property type="evidence" value="ECO:0007669"/>
    <property type="project" value="UniProtKB-EC"/>
</dbReference>
<dbReference type="GO" id="GO:0005737">
    <property type="term" value="C:cytoplasm"/>
    <property type="evidence" value="ECO:0007669"/>
    <property type="project" value="TreeGrafter"/>
</dbReference>
<dbReference type="PROSITE" id="PS50089">
    <property type="entry name" value="ZF_RING_2"/>
    <property type="match status" value="1"/>
</dbReference>
<dbReference type="InterPro" id="IPR013083">
    <property type="entry name" value="Znf_RING/FYVE/PHD"/>
</dbReference>
<keyword evidence="4" id="KW-1185">Reference proteome</keyword>
<dbReference type="GeneID" id="39875972"/>
<dbReference type="Pfam" id="PF13920">
    <property type="entry name" value="zf-C3HC4_3"/>
    <property type="match status" value="1"/>
</dbReference>
<sequence>MDKYVLAHFDWSAYTNAAQGRFLEGREGVFWSNGFHNLVTVSVICGLAWWACRLWSNFYSLRCIQAKMQSMHKVLHLNGMAEYYDDLLMLTKEHFNTIVKSREYVVPLPVARIRMPSTLIARSLRLHVGEGYDYELSASATPALESAAVSMCLDSLEVSFSMDCNRTTFVSAHWGVPSADVHNICVDTQNMMREVTVAPLSLRRFLRRVLFPSREQHYQSLLDTEQAVEMDAPAGTDGRFGRFTALDYTDKICSNEAVCFDAGSGIRCTVSPPIKTVEVDGSAKSIWDVLLSRKHAGRDIIPLVVVLYSPRTQDAKVFSEGSVETYLGIAEITLVTFSGSVEPTMPVLRGPNNPSGVVIDGVKQVCFSNDFGRPQEPRDMFGMGDDVDKDCLICLCTRMDTVLMPCGHASFCYNCLQSLRTEKCPVCRAPFKSYVRFPLVGTDSMS</sequence>
<dbReference type="PANTHER" id="PTHR22996">
    <property type="entry name" value="MAHOGUNIN"/>
    <property type="match status" value="1"/>
</dbReference>
<protein>
    <submittedName>
        <fullName evidence="3">E3 ubiquitin</fullName>
    </submittedName>
</protein>
<evidence type="ECO:0000313" key="3">
    <source>
        <dbReference type="EMBL" id="GBE62202.1"/>
    </source>
</evidence>
<dbReference type="PANTHER" id="PTHR22996:SF0">
    <property type="entry name" value="RE60872P-RELATED"/>
    <property type="match status" value="1"/>
</dbReference>
<comment type="caution">
    <text evidence="3">The sequence shown here is derived from an EMBL/GenBank/DDBJ whole genome shotgun (WGS) entry which is preliminary data.</text>
</comment>
<dbReference type="AlphaFoldDB" id="A0A2H6KGS7"/>
<evidence type="ECO:0000256" key="1">
    <source>
        <dbReference type="PROSITE-ProRule" id="PRU00175"/>
    </source>
</evidence>
<feature type="domain" description="RING-type" evidence="2">
    <location>
        <begin position="391"/>
        <end position="428"/>
    </location>
</feature>
<dbReference type="GO" id="GO:0016567">
    <property type="term" value="P:protein ubiquitination"/>
    <property type="evidence" value="ECO:0007669"/>
    <property type="project" value="TreeGrafter"/>
</dbReference>
<dbReference type="Proteomes" id="UP000236319">
    <property type="component" value="Unassembled WGS sequence"/>
</dbReference>
<dbReference type="InterPro" id="IPR001841">
    <property type="entry name" value="Znf_RING"/>
</dbReference>
<dbReference type="RefSeq" id="XP_028868445.1">
    <property type="nucleotide sequence ID" value="XM_029012612.1"/>
</dbReference>
<gene>
    <name evidence="3" type="ORF">BOVATA_036950</name>
</gene>
<dbReference type="EMBL" id="BDSA01000004">
    <property type="protein sequence ID" value="GBE62202.1"/>
    <property type="molecule type" value="Genomic_DNA"/>
</dbReference>
<proteinExistence type="predicted"/>
<evidence type="ECO:0000259" key="2">
    <source>
        <dbReference type="PROSITE" id="PS50089"/>
    </source>
</evidence>
<evidence type="ECO:0000313" key="4">
    <source>
        <dbReference type="Proteomes" id="UP000236319"/>
    </source>
</evidence>
<dbReference type="VEuPathDB" id="PiroplasmaDB:BOVATA_036950"/>
<dbReference type="SMART" id="SM00184">
    <property type="entry name" value="RING"/>
    <property type="match status" value="1"/>
</dbReference>
<dbReference type="InterPro" id="IPR045194">
    <property type="entry name" value="MGRN1/RNF157-like"/>
</dbReference>
<dbReference type="Gene3D" id="3.30.40.10">
    <property type="entry name" value="Zinc/RING finger domain, C3HC4 (zinc finger)"/>
    <property type="match status" value="1"/>
</dbReference>
<reference evidence="3 4" key="1">
    <citation type="journal article" date="2017" name="BMC Genomics">
        <title>Whole-genome assembly of Babesia ovata and comparative genomics between closely related pathogens.</title>
        <authorList>
            <person name="Yamagishi J."/>
            <person name="Asada M."/>
            <person name="Hakimi H."/>
            <person name="Tanaka T.Q."/>
            <person name="Sugimoto C."/>
            <person name="Kawazu S."/>
        </authorList>
    </citation>
    <scope>NUCLEOTIDE SEQUENCE [LARGE SCALE GENOMIC DNA]</scope>
    <source>
        <strain evidence="3 4">Miyake</strain>
    </source>
</reference>
<accession>A0A2H6KGS7</accession>
<dbReference type="SUPFAM" id="SSF57850">
    <property type="entry name" value="RING/U-box"/>
    <property type="match status" value="1"/>
</dbReference>
<organism evidence="3 4">
    <name type="scientific">Babesia ovata</name>
    <dbReference type="NCBI Taxonomy" id="189622"/>
    <lineage>
        <taxon>Eukaryota</taxon>
        <taxon>Sar</taxon>
        <taxon>Alveolata</taxon>
        <taxon>Apicomplexa</taxon>
        <taxon>Aconoidasida</taxon>
        <taxon>Piroplasmida</taxon>
        <taxon>Babesiidae</taxon>
        <taxon>Babesia</taxon>
    </lineage>
</organism>